<dbReference type="RefSeq" id="WP_231815571.1">
    <property type="nucleotide sequence ID" value="NZ_JAJOZR010000009.1"/>
</dbReference>
<name>A0A9X1NUS4_9HYPH</name>
<evidence type="ECO:0000313" key="2">
    <source>
        <dbReference type="EMBL" id="MCD7110341.1"/>
    </source>
</evidence>
<comment type="caution">
    <text evidence="2">The sequence shown here is derived from an EMBL/GenBank/DDBJ whole genome shotgun (WGS) entry which is preliminary data.</text>
</comment>
<organism evidence="2 3">
    <name type="scientific">Rhizobium quercicola</name>
    <dbReference type="NCBI Taxonomy" id="2901226"/>
    <lineage>
        <taxon>Bacteria</taxon>
        <taxon>Pseudomonadati</taxon>
        <taxon>Pseudomonadota</taxon>
        <taxon>Alphaproteobacteria</taxon>
        <taxon>Hyphomicrobiales</taxon>
        <taxon>Rhizobiaceae</taxon>
        <taxon>Rhizobium/Agrobacterium group</taxon>
        <taxon>Rhizobium</taxon>
    </lineage>
</organism>
<dbReference type="InterPro" id="IPR035093">
    <property type="entry name" value="RelE/ParE_toxin_dom_sf"/>
</dbReference>
<dbReference type="Proteomes" id="UP001139089">
    <property type="component" value="Unassembled WGS sequence"/>
</dbReference>
<evidence type="ECO:0000313" key="3">
    <source>
        <dbReference type="Proteomes" id="UP001139089"/>
    </source>
</evidence>
<dbReference type="InterPro" id="IPR007712">
    <property type="entry name" value="RelE/ParE_toxin"/>
</dbReference>
<dbReference type="EMBL" id="JAJOZR010000009">
    <property type="protein sequence ID" value="MCD7110341.1"/>
    <property type="molecule type" value="Genomic_DNA"/>
</dbReference>
<sequence>MKYRVRFSDDARRDIEDLLDHILIASGERIAFAYIDRLERFCLGFETFPKRGTARPQDGIDLRTVGFERSATVAFSVKDDEVMIVRILYRGRSFVFQQNDDLPDG</sequence>
<gene>
    <name evidence="2" type="ORF">LRX75_14970</name>
</gene>
<accession>A0A9X1NUS4</accession>
<keyword evidence="1" id="KW-1277">Toxin-antitoxin system</keyword>
<proteinExistence type="predicted"/>
<reference evidence="2" key="1">
    <citation type="submission" date="2021-12" db="EMBL/GenBank/DDBJ databases">
        <authorList>
            <person name="Li Y."/>
        </authorList>
    </citation>
    <scope>NUCLEOTIDE SEQUENCE</scope>
    <source>
        <strain evidence="2">DKSPLA3</strain>
    </source>
</reference>
<evidence type="ECO:0000256" key="1">
    <source>
        <dbReference type="ARBA" id="ARBA00022649"/>
    </source>
</evidence>
<keyword evidence="3" id="KW-1185">Reference proteome</keyword>
<dbReference type="Gene3D" id="3.30.2310.20">
    <property type="entry name" value="RelE-like"/>
    <property type="match status" value="1"/>
</dbReference>
<dbReference type="Pfam" id="PF05016">
    <property type="entry name" value="ParE_toxin"/>
    <property type="match status" value="1"/>
</dbReference>
<dbReference type="AlphaFoldDB" id="A0A9X1NUS4"/>
<protein>
    <submittedName>
        <fullName evidence="2">Type II toxin-antitoxin system RelE/ParE family toxin</fullName>
    </submittedName>
</protein>